<evidence type="ECO:0000256" key="2">
    <source>
        <dbReference type="SAM" id="MobiDB-lite"/>
    </source>
</evidence>
<evidence type="ECO:0000256" key="1">
    <source>
        <dbReference type="SAM" id="Coils"/>
    </source>
</evidence>
<feature type="coiled-coil region" evidence="1">
    <location>
        <begin position="265"/>
        <end position="292"/>
    </location>
</feature>
<keyword evidence="1" id="KW-0175">Coiled coil</keyword>
<dbReference type="EMBL" id="JACAZI010000002">
    <property type="protein sequence ID" value="KAF7369197.1"/>
    <property type="molecule type" value="Genomic_DNA"/>
</dbReference>
<dbReference type="OrthoDB" id="3070390at2759"/>
<feature type="region of interest" description="Disordered" evidence="2">
    <location>
        <begin position="117"/>
        <end position="187"/>
    </location>
</feature>
<dbReference type="GO" id="GO:0016787">
    <property type="term" value="F:hydrolase activity"/>
    <property type="evidence" value="ECO:0007669"/>
    <property type="project" value="UniProtKB-KW"/>
</dbReference>
<comment type="caution">
    <text evidence="3">The sequence shown here is derived from an EMBL/GenBank/DDBJ whole genome shotgun (WGS) entry which is preliminary data.</text>
</comment>
<dbReference type="AlphaFoldDB" id="A0A8H6Z1N6"/>
<evidence type="ECO:0000313" key="4">
    <source>
        <dbReference type="Proteomes" id="UP000620124"/>
    </source>
</evidence>
<feature type="compositionally biased region" description="Basic and acidic residues" evidence="2">
    <location>
        <begin position="154"/>
        <end position="187"/>
    </location>
</feature>
<keyword evidence="3" id="KW-0378">Hydrolase</keyword>
<protein>
    <submittedName>
        <fullName evidence="3">Glycoside hydrolase family 1 protein</fullName>
    </submittedName>
</protein>
<organism evidence="3 4">
    <name type="scientific">Mycena venus</name>
    <dbReference type="NCBI Taxonomy" id="2733690"/>
    <lineage>
        <taxon>Eukaryota</taxon>
        <taxon>Fungi</taxon>
        <taxon>Dikarya</taxon>
        <taxon>Basidiomycota</taxon>
        <taxon>Agaricomycotina</taxon>
        <taxon>Agaricomycetes</taxon>
        <taxon>Agaricomycetidae</taxon>
        <taxon>Agaricales</taxon>
        <taxon>Marasmiineae</taxon>
        <taxon>Mycenaceae</taxon>
        <taxon>Mycena</taxon>
    </lineage>
</organism>
<sequence length="316" mass="36087">MARMDLKLTVRIQYAHWKAVHLMDVEKMDPHRMAQILRADLDRFKLPHPPVAKIQSPTEDGIQFSYDTHEGSPLFVAVLRAFEIRYVANERTFIMRNTSEICSLKIACSIEHMTMEETDEWNRRPRGVRRARSFSPANKYRRARSPSPSVNNWRRVDRKPLARHNGSSDRWIKYGSPDKRSKLDENHVDAVSDSASERNVPYKEAVIPQGQAAAVARLTREYWDTRRDLSNAAAQGMFVQSQLARLGGDIDGSSGASDLNFSEQIRELEQTLESERSKLQTAEKALGDVLRECETPVIVPELLKLVEMCAMEMGSM</sequence>
<keyword evidence="4" id="KW-1185">Reference proteome</keyword>
<reference evidence="3" key="1">
    <citation type="submission" date="2020-05" db="EMBL/GenBank/DDBJ databases">
        <title>Mycena genomes resolve the evolution of fungal bioluminescence.</title>
        <authorList>
            <person name="Tsai I.J."/>
        </authorList>
    </citation>
    <scope>NUCLEOTIDE SEQUENCE</scope>
    <source>
        <strain evidence="3">CCC161011</strain>
    </source>
</reference>
<gene>
    <name evidence="3" type="ORF">MVEN_00247200</name>
</gene>
<evidence type="ECO:0000313" key="3">
    <source>
        <dbReference type="EMBL" id="KAF7369197.1"/>
    </source>
</evidence>
<accession>A0A8H6Z1N6</accession>
<proteinExistence type="predicted"/>
<dbReference type="Proteomes" id="UP000620124">
    <property type="component" value="Unassembled WGS sequence"/>
</dbReference>
<name>A0A8H6Z1N6_9AGAR</name>